<keyword evidence="5" id="KW-1185">Reference proteome</keyword>
<sequence length="309" mass="33700">MKLTKVVTGISAVTLSALLLTACSAQSSSKDSTDSKDKSSQTSKSSKKTETKEATKVAGGDLQDGTYKLEETGYYNGYRAVLSMTVKDGKISKTSYDYVDKDGKSKKDDKEYNKTMKEKSGVGPSEYIPELEKAWKQNGVNISSIETVSGATHSSDSFKNYAQQLVQAAQAGNTDTIKIENEAKMQDGTYSLEEKNEKNGYRATLAITVAGGKITKTDFDYIDKDGKSKTEDEEYEKNMQKVNNIGPKEYIPQLAESLTKSGGDISKVEVVSGATHTSHSFLLYAEQLMNAAQAGNTDKITVDNYVFKD</sequence>
<dbReference type="Proteomes" id="UP000050909">
    <property type="component" value="Unassembled WGS sequence"/>
</dbReference>
<protein>
    <recommendedName>
        <fullName evidence="3">FMN-binding domain-containing protein</fullName>
    </recommendedName>
</protein>
<feature type="region of interest" description="Disordered" evidence="1">
    <location>
        <begin position="102"/>
        <end position="124"/>
    </location>
</feature>
<dbReference type="AlphaFoldDB" id="A0A0R1H1B4"/>
<feature type="domain" description="FMN-binding" evidence="3">
    <location>
        <begin position="74"/>
        <end position="169"/>
    </location>
</feature>
<evidence type="ECO:0000313" key="5">
    <source>
        <dbReference type="Proteomes" id="UP000050909"/>
    </source>
</evidence>
<feature type="region of interest" description="Disordered" evidence="1">
    <location>
        <begin position="26"/>
        <end position="59"/>
    </location>
</feature>
<dbReference type="NCBIfam" id="NF041941">
    <property type="entry name" value="lipo_FMN_PplA"/>
    <property type="match status" value="1"/>
</dbReference>
<evidence type="ECO:0000313" key="4">
    <source>
        <dbReference type="EMBL" id="KRK37457.1"/>
    </source>
</evidence>
<feature type="chain" id="PRO_5006404885" description="FMN-binding domain-containing protein" evidence="2">
    <location>
        <begin position="28"/>
        <end position="309"/>
    </location>
</feature>
<organism evidence="4 5">
    <name type="scientific">Amylolactobacillus amylotrophicus DSM 20534</name>
    <dbReference type="NCBI Taxonomy" id="1423722"/>
    <lineage>
        <taxon>Bacteria</taxon>
        <taxon>Bacillati</taxon>
        <taxon>Bacillota</taxon>
        <taxon>Bacilli</taxon>
        <taxon>Lactobacillales</taxon>
        <taxon>Lactobacillaceae</taxon>
        <taxon>Amylolactobacillus</taxon>
    </lineage>
</organism>
<dbReference type="GO" id="GO:0016020">
    <property type="term" value="C:membrane"/>
    <property type="evidence" value="ECO:0007669"/>
    <property type="project" value="InterPro"/>
</dbReference>
<dbReference type="PATRIC" id="fig|1423722.3.peg.1360"/>
<name>A0A0R1H1B4_9LACO</name>
<keyword evidence="2" id="KW-0732">Signal</keyword>
<dbReference type="Pfam" id="PF04205">
    <property type="entry name" value="FMN_bind"/>
    <property type="match status" value="1"/>
</dbReference>
<dbReference type="InterPro" id="IPR049652">
    <property type="entry name" value="PplA-like"/>
</dbReference>
<feature type="compositionally biased region" description="Basic and acidic residues" evidence="1">
    <location>
        <begin position="102"/>
        <end position="120"/>
    </location>
</feature>
<dbReference type="InterPro" id="IPR007329">
    <property type="entry name" value="FMN-bd"/>
</dbReference>
<feature type="domain" description="FMN-binding" evidence="3">
    <location>
        <begin position="200"/>
        <end position="292"/>
    </location>
</feature>
<accession>A0A0R1H1B4</accession>
<evidence type="ECO:0000256" key="1">
    <source>
        <dbReference type="SAM" id="MobiDB-lite"/>
    </source>
</evidence>
<dbReference type="Gene3D" id="3.90.1010.20">
    <property type="match status" value="2"/>
</dbReference>
<dbReference type="EMBL" id="AZCV01000005">
    <property type="protein sequence ID" value="KRK37457.1"/>
    <property type="molecule type" value="Genomic_DNA"/>
</dbReference>
<proteinExistence type="predicted"/>
<dbReference type="GO" id="GO:0010181">
    <property type="term" value="F:FMN binding"/>
    <property type="evidence" value="ECO:0007669"/>
    <property type="project" value="InterPro"/>
</dbReference>
<evidence type="ECO:0000259" key="3">
    <source>
        <dbReference type="SMART" id="SM00900"/>
    </source>
</evidence>
<reference evidence="4 5" key="1">
    <citation type="journal article" date="2015" name="Genome Announc.">
        <title>Expanding the biotechnology potential of lactobacilli through comparative genomics of 213 strains and associated genera.</title>
        <authorList>
            <person name="Sun Z."/>
            <person name="Harris H.M."/>
            <person name="McCann A."/>
            <person name="Guo C."/>
            <person name="Argimon S."/>
            <person name="Zhang W."/>
            <person name="Yang X."/>
            <person name="Jeffery I.B."/>
            <person name="Cooney J.C."/>
            <person name="Kagawa T.F."/>
            <person name="Liu W."/>
            <person name="Song Y."/>
            <person name="Salvetti E."/>
            <person name="Wrobel A."/>
            <person name="Rasinkangas P."/>
            <person name="Parkhill J."/>
            <person name="Rea M.C."/>
            <person name="O'Sullivan O."/>
            <person name="Ritari J."/>
            <person name="Douillard F.P."/>
            <person name="Paul Ross R."/>
            <person name="Yang R."/>
            <person name="Briner A.E."/>
            <person name="Felis G.E."/>
            <person name="de Vos W.M."/>
            <person name="Barrangou R."/>
            <person name="Klaenhammer T.R."/>
            <person name="Caufield P.W."/>
            <person name="Cui Y."/>
            <person name="Zhang H."/>
            <person name="O'Toole P.W."/>
        </authorList>
    </citation>
    <scope>NUCLEOTIDE SEQUENCE [LARGE SCALE GENOMIC DNA]</scope>
    <source>
        <strain evidence="4 5">DSM 20534</strain>
    </source>
</reference>
<evidence type="ECO:0000256" key="2">
    <source>
        <dbReference type="SAM" id="SignalP"/>
    </source>
</evidence>
<feature type="signal peptide" evidence="2">
    <location>
        <begin position="1"/>
        <end position="27"/>
    </location>
</feature>
<dbReference type="SMART" id="SM00900">
    <property type="entry name" value="FMN_bind"/>
    <property type="match status" value="2"/>
</dbReference>
<dbReference type="PROSITE" id="PS51257">
    <property type="entry name" value="PROKAR_LIPOPROTEIN"/>
    <property type="match status" value="1"/>
</dbReference>
<gene>
    <name evidence="4" type="ORF">FC62_GL001335</name>
</gene>
<dbReference type="RefSeq" id="WP_054745484.1">
    <property type="nucleotide sequence ID" value="NZ_AZCV01000005.1"/>
</dbReference>
<comment type="caution">
    <text evidence="4">The sequence shown here is derived from an EMBL/GenBank/DDBJ whole genome shotgun (WGS) entry which is preliminary data.</text>
</comment>